<accession>A0A6G8RYS0</accession>
<evidence type="ECO:0000313" key="4">
    <source>
        <dbReference type="Proteomes" id="UP000502297"/>
    </source>
</evidence>
<sequence length="323" mass="34954">MNYLSKTIALTMLLSISSSSVFAAGIAKGTSKFVISNYAKTKYPMLMVHGFAGFTRLGTENFGLDYWYQILPDLATNGATVYAAQLSPVESTEIRGEQLLRQVDDVIALTGKNKVNLIGHSHGGPTIQYIEAIAPEKVASLTAVAGAMKGSTIANTISENNLLLPVAKALFNILGPTLTFLEGNTELSINPKNALNSLTTQGLDKFNQTYPTAAIPKNCNDKGQKITANGVYHYSWMGNKQITNPLDIIDTAVIGLSASLMQEKNHDGFVSVCSGNYGQVIRNDYNLNHLDEINQILGLKGIFAPDPVSIYRQHANRLKLEGL</sequence>
<dbReference type="SUPFAM" id="SSF53474">
    <property type="entry name" value="alpha/beta-Hydrolases"/>
    <property type="match status" value="1"/>
</dbReference>
<dbReference type="EMBL" id="CP049801">
    <property type="protein sequence ID" value="QIO07014.1"/>
    <property type="molecule type" value="Genomic_DNA"/>
</dbReference>
<feature type="domain" description="AB hydrolase-1" evidence="2">
    <location>
        <begin position="43"/>
        <end position="159"/>
    </location>
</feature>
<dbReference type="RefSeq" id="WP_166225665.1">
    <property type="nucleotide sequence ID" value="NZ_CP049801.1"/>
</dbReference>
<evidence type="ECO:0000313" key="3">
    <source>
        <dbReference type="EMBL" id="QIO07014.1"/>
    </source>
</evidence>
<proteinExistence type="predicted"/>
<dbReference type="Gene3D" id="3.40.50.1820">
    <property type="entry name" value="alpha/beta hydrolase"/>
    <property type="match status" value="1"/>
</dbReference>
<evidence type="ECO:0000259" key="2">
    <source>
        <dbReference type="Pfam" id="PF00561"/>
    </source>
</evidence>
<evidence type="ECO:0000256" key="1">
    <source>
        <dbReference type="SAM" id="SignalP"/>
    </source>
</evidence>
<feature type="chain" id="PRO_5026223288" evidence="1">
    <location>
        <begin position="24"/>
        <end position="323"/>
    </location>
</feature>
<dbReference type="KEGG" id="asha:G8E00_14260"/>
<dbReference type="InterPro" id="IPR029058">
    <property type="entry name" value="AB_hydrolase_fold"/>
</dbReference>
<dbReference type="Pfam" id="PF00561">
    <property type="entry name" value="Abhydrolase_1"/>
    <property type="match status" value="1"/>
</dbReference>
<gene>
    <name evidence="3" type="ORF">G8E00_14260</name>
</gene>
<reference evidence="3 4" key="1">
    <citation type="submission" date="2020-03" db="EMBL/GenBank/DDBJ databases">
        <authorList>
            <person name="Zhu W."/>
        </authorList>
    </citation>
    <scope>NUCLEOTIDE SEQUENCE [LARGE SCALE GENOMIC DNA]</scope>
    <source>
        <strain evidence="3 4">323-1</strain>
    </source>
</reference>
<keyword evidence="1" id="KW-0732">Signal</keyword>
<dbReference type="Proteomes" id="UP000502297">
    <property type="component" value="Chromosome"/>
</dbReference>
<dbReference type="InterPro" id="IPR000073">
    <property type="entry name" value="AB_hydrolase_1"/>
</dbReference>
<keyword evidence="4" id="KW-1185">Reference proteome</keyword>
<organism evidence="3 4">
    <name type="scientific">Acinetobacter shaoyimingii</name>
    <dbReference type="NCBI Taxonomy" id="2715164"/>
    <lineage>
        <taxon>Bacteria</taxon>
        <taxon>Pseudomonadati</taxon>
        <taxon>Pseudomonadota</taxon>
        <taxon>Gammaproteobacteria</taxon>
        <taxon>Moraxellales</taxon>
        <taxon>Moraxellaceae</taxon>
        <taxon>Acinetobacter</taxon>
    </lineage>
</organism>
<dbReference type="AlphaFoldDB" id="A0A6G8RYS0"/>
<feature type="signal peptide" evidence="1">
    <location>
        <begin position="1"/>
        <end position="23"/>
    </location>
</feature>
<name>A0A6G8RYS0_9GAMM</name>
<protein>
    <submittedName>
        <fullName evidence="3">Triacylglycerol lipase</fullName>
    </submittedName>
</protein>